<keyword evidence="3" id="KW-1185">Reference proteome</keyword>
<dbReference type="Proteomes" id="UP000638014">
    <property type="component" value="Unassembled WGS sequence"/>
</dbReference>
<gene>
    <name evidence="2" type="ORF">IC617_00025</name>
</gene>
<evidence type="ECO:0000313" key="2">
    <source>
        <dbReference type="EMBL" id="MBD1387801.1"/>
    </source>
</evidence>
<protein>
    <submittedName>
        <fullName evidence="2">Uncharacterized protein</fullName>
    </submittedName>
</protein>
<name>A0A8J6QN97_9GAMM</name>
<dbReference type="AlphaFoldDB" id="A0A8J6QN97"/>
<comment type="caution">
    <text evidence="2">The sequence shown here is derived from an EMBL/GenBank/DDBJ whole genome shotgun (WGS) entry which is preliminary data.</text>
</comment>
<feature type="signal peptide" evidence="1">
    <location>
        <begin position="1"/>
        <end position="21"/>
    </location>
</feature>
<proteinExistence type="predicted"/>
<accession>A0A8J6QN97</accession>
<dbReference type="EMBL" id="JACXAF010000001">
    <property type="protein sequence ID" value="MBD1387801.1"/>
    <property type="molecule type" value="Genomic_DNA"/>
</dbReference>
<feature type="chain" id="PRO_5035254044" evidence="1">
    <location>
        <begin position="22"/>
        <end position="172"/>
    </location>
</feature>
<dbReference type="RefSeq" id="WP_191142942.1">
    <property type="nucleotide sequence ID" value="NZ_JACXAF010000001.1"/>
</dbReference>
<evidence type="ECO:0000313" key="3">
    <source>
        <dbReference type="Proteomes" id="UP000638014"/>
    </source>
</evidence>
<evidence type="ECO:0000256" key="1">
    <source>
        <dbReference type="SAM" id="SignalP"/>
    </source>
</evidence>
<organism evidence="2 3">
    <name type="scientific">Neiella litorisoli</name>
    <dbReference type="NCBI Taxonomy" id="2771431"/>
    <lineage>
        <taxon>Bacteria</taxon>
        <taxon>Pseudomonadati</taxon>
        <taxon>Pseudomonadota</taxon>
        <taxon>Gammaproteobacteria</taxon>
        <taxon>Alteromonadales</taxon>
        <taxon>Echinimonadaceae</taxon>
        <taxon>Neiella</taxon>
    </lineage>
</organism>
<reference evidence="2" key="1">
    <citation type="submission" date="2020-09" db="EMBL/GenBank/DDBJ databases">
        <title>A novel bacterium of genus Neiella, isolated from South China Sea.</title>
        <authorList>
            <person name="Huang H."/>
            <person name="Mo K."/>
            <person name="Hu Y."/>
        </authorList>
    </citation>
    <scope>NUCLEOTIDE SEQUENCE</scope>
    <source>
        <strain evidence="2">HB171785</strain>
    </source>
</reference>
<sequence>MSRFVQLVATLCFVVSFQLSAADLSKNQVSQWLASYQAIQQWSAAHQDELLALDAQAFFSDGNQDVTNTALYKSMLDVLAKYGFNSAPQWSQVGEQIMLAYGAIQQASVKEDFSKEIADIKNDPNMTAEQKEAMLQLLQTTQQLAERFATVSEADKLAVADYVEQITALAGR</sequence>
<keyword evidence="1" id="KW-0732">Signal</keyword>